<organism evidence="1 2">
    <name type="scientific">Serratia grimesii</name>
    <dbReference type="NCBI Taxonomy" id="82995"/>
    <lineage>
        <taxon>Bacteria</taxon>
        <taxon>Pseudomonadati</taxon>
        <taxon>Pseudomonadota</taxon>
        <taxon>Gammaproteobacteria</taxon>
        <taxon>Enterobacterales</taxon>
        <taxon>Yersiniaceae</taxon>
        <taxon>Serratia</taxon>
    </lineage>
</organism>
<proteinExistence type="predicted"/>
<comment type="caution">
    <text evidence="1">The sequence shown here is derived from an EMBL/GenBank/DDBJ whole genome shotgun (WGS) entry which is preliminary data.</text>
</comment>
<reference evidence="1 2" key="1">
    <citation type="journal article" date="2018" name="Nat. Biotechnol.">
        <title>A standardized bacterial taxonomy based on genome phylogeny substantially revises the tree of life.</title>
        <authorList>
            <person name="Parks D.H."/>
            <person name="Chuvochina M."/>
            <person name="Waite D.W."/>
            <person name="Rinke C."/>
            <person name="Skarshewski A."/>
            <person name="Chaumeil P.A."/>
            <person name="Hugenholtz P."/>
        </authorList>
    </citation>
    <scope>NUCLEOTIDE SEQUENCE [LARGE SCALE GENOMIC DNA]</scope>
    <source>
        <strain evidence="1">UBA11264</strain>
    </source>
</reference>
<dbReference type="Proteomes" id="UP000262210">
    <property type="component" value="Unassembled WGS sequence"/>
</dbReference>
<sequence>MDEILRHLAEVDLPEQPTAEKATAPKSIDKVIPVYRFAFPCSIVYMLGILSLPEDCPHE</sequence>
<dbReference type="EMBL" id="DPSM01000022">
    <property type="protein sequence ID" value="HCK01676.1"/>
    <property type="molecule type" value="Genomic_DNA"/>
</dbReference>
<dbReference type="AlphaFoldDB" id="A0A9C7QWL6"/>
<gene>
    <name evidence="1" type="ORF">DHV72_16895</name>
</gene>
<evidence type="ECO:0000313" key="1">
    <source>
        <dbReference type="EMBL" id="HCK01676.1"/>
    </source>
</evidence>
<name>A0A9C7QWL6_9GAMM</name>
<evidence type="ECO:0000313" key="2">
    <source>
        <dbReference type="Proteomes" id="UP000262210"/>
    </source>
</evidence>
<protein>
    <submittedName>
        <fullName evidence="1">Uncharacterized protein</fullName>
    </submittedName>
</protein>
<accession>A0A9C7QWL6</accession>